<sequence>MKIDVFFQTDQGEGVASNWTPLRTLRTNSDGRTDTAVLGDEEIRKINANADVFYKLVFFTDEYYSGREVFYRRPEMVFRIKKEQIEEHFHVPILCTPFSYSTYRGS</sequence>
<dbReference type="PANTHER" id="PTHR10395">
    <property type="entry name" value="URICASE AND TRANSTHYRETIN-RELATED"/>
    <property type="match status" value="1"/>
</dbReference>
<gene>
    <name evidence="2" type="ORF">OKIOD_LOCUS13207</name>
</gene>
<evidence type="ECO:0000313" key="3">
    <source>
        <dbReference type="Proteomes" id="UP001158576"/>
    </source>
</evidence>
<dbReference type="InterPro" id="IPR023416">
    <property type="entry name" value="Transthyretin/HIU_hydrolase_d"/>
</dbReference>
<dbReference type="PANTHER" id="PTHR10395:SF7">
    <property type="entry name" value="5-HYDROXYISOURATE HYDROLASE"/>
    <property type="match status" value="1"/>
</dbReference>
<accession>A0ABN7T3Y6</accession>
<evidence type="ECO:0000313" key="2">
    <source>
        <dbReference type="EMBL" id="CAG5109984.1"/>
    </source>
</evidence>
<dbReference type="Proteomes" id="UP001158576">
    <property type="component" value="Chromosome 2"/>
</dbReference>
<organism evidence="2 3">
    <name type="scientific">Oikopleura dioica</name>
    <name type="common">Tunicate</name>
    <dbReference type="NCBI Taxonomy" id="34765"/>
    <lineage>
        <taxon>Eukaryota</taxon>
        <taxon>Metazoa</taxon>
        <taxon>Chordata</taxon>
        <taxon>Tunicata</taxon>
        <taxon>Appendicularia</taxon>
        <taxon>Copelata</taxon>
        <taxon>Oikopleuridae</taxon>
        <taxon>Oikopleura</taxon>
    </lineage>
</organism>
<dbReference type="Gene3D" id="2.60.40.180">
    <property type="entry name" value="Transthyretin/hydroxyisourate hydrolase domain"/>
    <property type="match status" value="1"/>
</dbReference>
<name>A0ABN7T3Y6_OIKDI</name>
<reference evidence="2 3" key="1">
    <citation type="submission" date="2021-04" db="EMBL/GenBank/DDBJ databases">
        <authorList>
            <person name="Bliznina A."/>
        </authorList>
    </citation>
    <scope>NUCLEOTIDE SEQUENCE [LARGE SCALE GENOMIC DNA]</scope>
</reference>
<dbReference type="EMBL" id="OU015567">
    <property type="protein sequence ID" value="CAG5109984.1"/>
    <property type="molecule type" value="Genomic_DNA"/>
</dbReference>
<evidence type="ECO:0000259" key="1">
    <source>
        <dbReference type="Pfam" id="PF00576"/>
    </source>
</evidence>
<dbReference type="SUPFAM" id="SSF49472">
    <property type="entry name" value="Transthyretin (synonym: prealbumin)"/>
    <property type="match status" value="1"/>
</dbReference>
<protein>
    <submittedName>
        <fullName evidence="2">Oidioi.mRNA.OKI2018_I69.chr2.g4442.t1.cds</fullName>
    </submittedName>
</protein>
<keyword evidence="3" id="KW-1185">Reference proteome</keyword>
<feature type="domain" description="Transthyretin/hydroxyisourate hydrolase" evidence="1">
    <location>
        <begin position="13"/>
        <end position="105"/>
    </location>
</feature>
<dbReference type="Pfam" id="PF00576">
    <property type="entry name" value="Transthyretin"/>
    <property type="match status" value="1"/>
</dbReference>
<proteinExistence type="predicted"/>
<dbReference type="InterPro" id="IPR036817">
    <property type="entry name" value="Transthyretin/HIU_hydrolase_sf"/>
</dbReference>